<dbReference type="PROSITE" id="PS00639">
    <property type="entry name" value="THIOL_PROTEASE_HIS"/>
    <property type="match status" value="1"/>
</dbReference>
<dbReference type="PANTHER" id="PTHR12411">
    <property type="entry name" value="CYSTEINE PROTEASE FAMILY C1-RELATED"/>
    <property type="match status" value="1"/>
</dbReference>
<dbReference type="SMART" id="SM00645">
    <property type="entry name" value="Pept_C1"/>
    <property type="match status" value="1"/>
</dbReference>
<dbReference type="InterPro" id="IPR025660">
    <property type="entry name" value="Pept_his_AS"/>
</dbReference>
<accession>A0AAE2BT52</accession>
<dbReference type="Proteomes" id="UP001289374">
    <property type="component" value="Unassembled WGS sequence"/>
</dbReference>
<feature type="chain" id="PRO_5042252339" evidence="3">
    <location>
        <begin position="23"/>
        <end position="551"/>
    </location>
</feature>
<dbReference type="SUPFAM" id="SSF54001">
    <property type="entry name" value="Cysteine proteinases"/>
    <property type="match status" value="1"/>
</dbReference>
<dbReference type="InterPro" id="IPR000169">
    <property type="entry name" value="Pept_cys_AS"/>
</dbReference>
<dbReference type="GO" id="GO:0009699">
    <property type="term" value="P:phenylpropanoid biosynthetic process"/>
    <property type="evidence" value="ECO:0007669"/>
    <property type="project" value="UniProtKB-ARBA"/>
</dbReference>
<feature type="domain" description="Peptidase C1A papain C-terminal" evidence="4">
    <location>
        <begin position="142"/>
        <end position="357"/>
    </location>
</feature>
<dbReference type="InterPro" id="IPR038765">
    <property type="entry name" value="Papain-like_cys_pep_sf"/>
</dbReference>
<dbReference type="PROSITE" id="PS00640">
    <property type="entry name" value="THIOL_PROTEASE_ASN"/>
    <property type="match status" value="1"/>
</dbReference>
<comment type="similarity">
    <text evidence="1">Belongs to the peptidase C1 family.</text>
</comment>
<evidence type="ECO:0000256" key="2">
    <source>
        <dbReference type="ARBA" id="ARBA00023157"/>
    </source>
</evidence>
<protein>
    <submittedName>
        <fullName evidence="6">Cysteine proteinase 3</fullName>
    </submittedName>
</protein>
<dbReference type="AlphaFoldDB" id="A0AAE2BT52"/>
<evidence type="ECO:0000259" key="4">
    <source>
        <dbReference type="SMART" id="SM00645"/>
    </source>
</evidence>
<dbReference type="GO" id="GO:0006508">
    <property type="term" value="P:proteolysis"/>
    <property type="evidence" value="ECO:0007669"/>
    <property type="project" value="InterPro"/>
</dbReference>
<evidence type="ECO:0000313" key="7">
    <source>
        <dbReference type="Proteomes" id="UP001289374"/>
    </source>
</evidence>
<dbReference type="InterPro" id="IPR039417">
    <property type="entry name" value="Peptidase_C1A_papain-like"/>
</dbReference>
<sequence>MMARVLLLLVGVLIAFAAGTRAGSDFLAGDNPIRQVVDGLHELEASILRIVGDSRRALSFARFAHKYGKRYESAEEIRRRFEIFSENLRMIRSHNKKGLSYTMGINEFTDMTWDEFRRHRLGAAQNCSATTRGNHKLTDAPLPESKDWRKADIVSPVKNQGHCGSCWTFSTTGALEAAYAQAFGKGISLSEQQLVDCAGAFNNFGCHGGLPSQAFEYIKYNGGLETEEAYPYTAKNGVCKFSSENVGVQVLDSVNITLGCEDELKHAVAFVRPVSVAFEVVSGFRAYKSGVYTSTTCGSSPMDVNHAVLAVGYGVENGIPYWVIKNSWGADWGDKGYFKMEMGKNMCGILQCGHIEIDTHLITALVERWRPETHTFHFSVGEATITLQDISIIWALPIEGNLITGVDIKWTTQQWQNYCHQWLGFRPNENAFKRSRIKLSALLDWLLNNTCDDESPFDAVLQEARVCVMCIIGGILCPNATGNTVSLLYLRHMEIIDEERPSNWGTTVLAYLYRELCMASQRGKTNIGGAMQLFTNMGMVTHNNTCPDSLE</sequence>
<dbReference type="PROSITE" id="PS00139">
    <property type="entry name" value="THIOL_PROTEASE_CYS"/>
    <property type="match status" value="1"/>
</dbReference>
<feature type="domain" description="Cathepsin propeptide inhibitor" evidence="5">
    <location>
        <begin position="60"/>
        <end position="116"/>
    </location>
</feature>
<evidence type="ECO:0000256" key="1">
    <source>
        <dbReference type="ARBA" id="ARBA00008455"/>
    </source>
</evidence>
<comment type="caution">
    <text evidence="6">The sequence shown here is derived from an EMBL/GenBank/DDBJ whole genome shotgun (WGS) entry which is preliminary data.</text>
</comment>
<reference evidence="6" key="2">
    <citation type="journal article" date="2024" name="Plant">
        <title>Genomic evolution and insights into agronomic trait innovations of Sesamum species.</title>
        <authorList>
            <person name="Miao H."/>
            <person name="Wang L."/>
            <person name="Qu L."/>
            <person name="Liu H."/>
            <person name="Sun Y."/>
            <person name="Le M."/>
            <person name="Wang Q."/>
            <person name="Wei S."/>
            <person name="Zheng Y."/>
            <person name="Lin W."/>
            <person name="Duan Y."/>
            <person name="Cao H."/>
            <person name="Xiong S."/>
            <person name="Wang X."/>
            <person name="Wei L."/>
            <person name="Li C."/>
            <person name="Ma Q."/>
            <person name="Ju M."/>
            <person name="Zhao R."/>
            <person name="Li G."/>
            <person name="Mu C."/>
            <person name="Tian Q."/>
            <person name="Mei H."/>
            <person name="Zhang T."/>
            <person name="Gao T."/>
            <person name="Zhang H."/>
        </authorList>
    </citation>
    <scope>NUCLEOTIDE SEQUENCE</scope>
    <source>
        <strain evidence="6">K16</strain>
    </source>
</reference>
<keyword evidence="3" id="KW-0732">Signal</keyword>
<organism evidence="6 7">
    <name type="scientific">Sesamum angolense</name>
    <dbReference type="NCBI Taxonomy" id="2727404"/>
    <lineage>
        <taxon>Eukaryota</taxon>
        <taxon>Viridiplantae</taxon>
        <taxon>Streptophyta</taxon>
        <taxon>Embryophyta</taxon>
        <taxon>Tracheophyta</taxon>
        <taxon>Spermatophyta</taxon>
        <taxon>Magnoliopsida</taxon>
        <taxon>eudicotyledons</taxon>
        <taxon>Gunneridae</taxon>
        <taxon>Pentapetalae</taxon>
        <taxon>asterids</taxon>
        <taxon>lamiids</taxon>
        <taxon>Lamiales</taxon>
        <taxon>Pedaliaceae</taxon>
        <taxon>Sesamum</taxon>
    </lineage>
</organism>
<dbReference type="EMBL" id="JACGWL010000008">
    <property type="protein sequence ID" value="KAK4396844.1"/>
    <property type="molecule type" value="Genomic_DNA"/>
</dbReference>
<dbReference type="GO" id="GO:0050547">
    <property type="term" value="F:feruloyl-CoA hydratase/lyase activity"/>
    <property type="evidence" value="ECO:0007669"/>
    <property type="project" value="UniProtKB-ARBA"/>
</dbReference>
<keyword evidence="7" id="KW-1185">Reference proteome</keyword>
<dbReference type="InterPro" id="IPR025661">
    <property type="entry name" value="Pept_asp_AS"/>
</dbReference>
<dbReference type="InterPro" id="IPR013128">
    <property type="entry name" value="Peptidase_C1A"/>
</dbReference>
<gene>
    <name evidence="6" type="ORF">Sango_1521000</name>
</gene>
<feature type="signal peptide" evidence="3">
    <location>
        <begin position="1"/>
        <end position="22"/>
    </location>
</feature>
<dbReference type="Gene3D" id="3.90.70.10">
    <property type="entry name" value="Cysteine proteinases"/>
    <property type="match status" value="1"/>
</dbReference>
<dbReference type="Pfam" id="PF08246">
    <property type="entry name" value="Inhibitor_I29"/>
    <property type="match status" value="1"/>
</dbReference>
<dbReference type="InterPro" id="IPR000668">
    <property type="entry name" value="Peptidase_C1A_C"/>
</dbReference>
<evidence type="ECO:0000313" key="6">
    <source>
        <dbReference type="EMBL" id="KAK4396844.1"/>
    </source>
</evidence>
<reference evidence="6" key="1">
    <citation type="submission" date="2020-06" db="EMBL/GenBank/DDBJ databases">
        <authorList>
            <person name="Li T."/>
            <person name="Hu X."/>
            <person name="Zhang T."/>
            <person name="Song X."/>
            <person name="Zhang H."/>
            <person name="Dai N."/>
            <person name="Sheng W."/>
            <person name="Hou X."/>
            <person name="Wei L."/>
        </authorList>
    </citation>
    <scope>NUCLEOTIDE SEQUENCE</scope>
    <source>
        <strain evidence="6">K16</strain>
        <tissue evidence="6">Leaf</tissue>
    </source>
</reference>
<dbReference type="PRINTS" id="PR00705">
    <property type="entry name" value="PAPAIN"/>
</dbReference>
<dbReference type="GO" id="GO:0008234">
    <property type="term" value="F:cysteine-type peptidase activity"/>
    <property type="evidence" value="ECO:0007669"/>
    <property type="project" value="InterPro"/>
</dbReference>
<dbReference type="InterPro" id="IPR013201">
    <property type="entry name" value="Prot_inhib_I29"/>
</dbReference>
<keyword evidence="2" id="KW-1015">Disulfide bond</keyword>
<dbReference type="CDD" id="cd02248">
    <property type="entry name" value="Peptidase_C1A"/>
    <property type="match status" value="1"/>
</dbReference>
<name>A0AAE2BT52_9LAMI</name>
<dbReference type="FunFam" id="3.90.70.10:FF:000039">
    <property type="entry name" value="Cysteine proteinase 2, putative"/>
    <property type="match status" value="1"/>
</dbReference>
<evidence type="ECO:0000256" key="3">
    <source>
        <dbReference type="SAM" id="SignalP"/>
    </source>
</evidence>
<dbReference type="SMART" id="SM00848">
    <property type="entry name" value="Inhibitor_I29"/>
    <property type="match status" value="1"/>
</dbReference>
<dbReference type="Pfam" id="PF00112">
    <property type="entry name" value="Peptidase_C1"/>
    <property type="match status" value="1"/>
</dbReference>
<proteinExistence type="inferred from homology"/>
<evidence type="ECO:0000259" key="5">
    <source>
        <dbReference type="SMART" id="SM00848"/>
    </source>
</evidence>